<dbReference type="SUPFAM" id="SSF55729">
    <property type="entry name" value="Acyl-CoA N-acyltransferases (Nat)"/>
    <property type="match status" value="1"/>
</dbReference>
<protein>
    <submittedName>
        <fullName evidence="2">GCN5-related N-acetyltransferase</fullName>
    </submittedName>
</protein>
<dbReference type="InterPro" id="IPR000182">
    <property type="entry name" value="GNAT_dom"/>
</dbReference>
<dbReference type="InterPro" id="IPR016181">
    <property type="entry name" value="Acyl_CoA_acyltransferase"/>
</dbReference>
<accession>A0A0G0T3D0</accession>
<feature type="domain" description="N-acetyltransferase" evidence="1">
    <location>
        <begin position="5"/>
        <end position="161"/>
    </location>
</feature>
<dbReference type="CDD" id="cd04301">
    <property type="entry name" value="NAT_SF"/>
    <property type="match status" value="1"/>
</dbReference>
<keyword evidence="2" id="KW-0808">Transferase</keyword>
<sequence length="163" mass="19009">MIINLDIIPLEKKEDLRVMLKKYEQELTGLADPSEYKYLDSYWLKETRHPYFIKVDGEVAGFALVNQHCLVQDGGHNLAEFYVIPAFRKQGVGRTAAFQVFNLFCGNWELRELADNSRARVFWTNVLKDYTQNNFQETVLDTDNWHGPVQTFTTDYVKYDGLS</sequence>
<evidence type="ECO:0000313" key="2">
    <source>
        <dbReference type="EMBL" id="KKR71529.1"/>
    </source>
</evidence>
<dbReference type="AlphaFoldDB" id="A0A0G0T3D0"/>
<dbReference type="PROSITE" id="PS51186">
    <property type="entry name" value="GNAT"/>
    <property type="match status" value="1"/>
</dbReference>
<proteinExistence type="predicted"/>
<dbReference type="EMBL" id="LBZO01000060">
    <property type="protein sequence ID" value="KKR71529.1"/>
    <property type="molecule type" value="Genomic_DNA"/>
</dbReference>
<dbReference type="Proteomes" id="UP000034013">
    <property type="component" value="Unassembled WGS sequence"/>
</dbReference>
<evidence type="ECO:0000259" key="1">
    <source>
        <dbReference type="PROSITE" id="PS51186"/>
    </source>
</evidence>
<dbReference type="Pfam" id="PF00583">
    <property type="entry name" value="Acetyltransf_1"/>
    <property type="match status" value="1"/>
</dbReference>
<gene>
    <name evidence="2" type="ORF">UU16_C0060G0003</name>
</gene>
<reference evidence="2 3" key="1">
    <citation type="journal article" date="2015" name="Nature">
        <title>rRNA introns, odd ribosomes, and small enigmatic genomes across a large radiation of phyla.</title>
        <authorList>
            <person name="Brown C.T."/>
            <person name="Hug L.A."/>
            <person name="Thomas B.C."/>
            <person name="Sharon I."/>
            <person name="Castelle C.J."/>
            <person name="Singh A."/>
            <person name="Wilkins M.J."/>
            <person name="Williams K.H."/>
            <person name="Banfield J.F."/>
        </authorList>
    </citation>
    <scope>NUCLEOTIDE SEQUENCE [LARGE SCALE GENOMIC DNA]</scope>
</reference>
<organism evidence="2 3">
    <name type="scientific">Candidatus Woesebacteria bacterium GW2011_GWA2_40_7</name>
    <dbReference type="NCBI Taxonomy" id="1618562"/>
    <lineage>
        <taxon>Bacteria</taxon>
        <taxon>Candidatus Woeseibacteriota</taxon>
    </lineage>
</organism>
<name>A0A0G0T3D0_9BACT</name>
<dbReference type="Gene3D" id="3.40.630.30">
    <property type="match status" value="1"/>
</dbReference>
<comment type="caution">
    <text evidence="2">The sequence shown here is derived from an EMBL/GenBank/DDBJ whole genome shotgun (WGS) entry which is preliminary data.</text>
</comment>
<evidence type="ECO:0000313" key="3">
    <source>
        <dbReference type="Proteomes" id="UP000034013"/>
    </source>
</evidence>
<dbReference type="GO" id="GO:0016747">
    <property type="term" value="F:acyltransferase activity, transferring groups other than amino-acyl groups"/>
    <property type="evidence" value="ECO:0007669"/>
    <property type="project" value="InterPro"/>
</dbReference>